<reference evidence="4" key="1">
    <citation type="submission" date="2014-12" db="EMBL/GenBank/DDBJ databases">
        <title>Whole genome sequences of four Staphylococcus schleiferi canine isolates.</title>
        <authorList>
            <person name="Misic A.M."/>
            <person name="Cain C."/>
            <person name="Morris D.O."/>
            <person name="Rankin S."/>
            <person name="Beiting D."/>
        </authorList>
    </citation>
    <scope>NUCLEOTIDE SEQUENCE</scope>
    <source>
        <strain evidence="2">ASB11</strain>
        <strain evidence="3">ASB13</strain>
        <strain evidence="4">ASB9</strain>
    </source>
</reference>
<dbReference type="EMBL" id="CDML01000011">
    <property type="protein sequence ID" value="CRF40639.1"/>
    <property type="molecule type" value="Genomic_DNA"/>
</dbReference>
<evidence type="ECO:0000313" key="7">
    <source>
        <dbReference type="Proteomes" id="UP000045175"/>
    </source>
</evidence>
<proteinExistence type="predicted"/>
<dbReference type="Pfam" id="PF01755">
    <property type="entry name" value="Glyco_transf_25"/>
    <property type="match status" value="1"/>
</dbReference>
<feature type="domain" description="Glycosyl transferase family 25" evidence="1">
    <location>
        <begin position="88"/>
        <end position="211"/>
    </location>
</feature>
<evidence type="ECO:0000313" key="4">
    <source>
        <dbReference type="EMBL" id="CRF44261.1"/>
    </source>
</evidence>
<protein>
    <submittedName>
        <fullName evidence="4">Beta-1,4-galactosyltransferase</fullName>
    </submittedName>
</protein>
<dbReference type="EMBL" id="CDMH01000057">
    <property type="protein sequence ID" value="CRF43032.1"/>
    <property type="molecule type" value="Genomic_DNA"/>
</dbReference>
<keyword evidence="4" id="KW-0808">Transferase</keyword>
<accession>A0A0K2XDV6</accession>
<dbReference type="Proteomes" id="UP000038622">
    <property type="component" value="Unassembled WGS sequence"/>
</dbReference>
<keyword evidence="4" id="KW-0328">Glycosyltransferase</keyword>
<dbReference type="STRING" id="1578720.HAL011_04010"/>
<dbReference type="Proteomes" id="UP000045175">
    <property type="component" value="Unassembled WGS sequence"/>
</dbReference>
<dbReference type="GO" id="GO:0016757">
    <property type="term" value="F:glycosyltransferase activity"/>
    <property type="evidence" value="ECO:0007669"/>
    <property type="project" value="UniProtKB-KW"/>
</dbReference>
<evidence type="ECO:0000259" key="1">
    <source>
        <dbReference type="Pfam" id="PF01755"/>
    </source>
</evidence>
<keyword evidence="5" id="KW-1185">Reference proteome</keyword>
<dbReference type="EMBL" id="CDMN01000034">
    <property type="protein sequence ID" value="CRF44261.1"/>
    <property type="molecule type" value="Genomic_DNA"/>
</dbReference>
<organism evidence="4 6">
    <name type="scientific">Helicobacter ailurogastricus</name>
    <dbReference type="NCBI Taxonomy" id="1578720"/>
    <lineage>
        <taxon>Bacteria</taxon>
        <taxon>Pseudomonadati</taxon>
        <taxon>Campylobacterota</taxon>
        <taxon>Epsilonproteobacteria</taxon>
        <taxon>Campylobacterales</taxon>
        <taxon>Helicobacteraceae</taxon>
        <taxon>Helicobacter</taxon>
    </lineage>
</organism>
<name>A0A0K2XDV6_9HELI</name>
<reference evidence="5" key="3">
    <citation type="submission" date="2014-12" db="EMBL/GenBank/DDBJ databases">
        <authorList>
            <person name="Smet A."/>
        </authorList>
    </citation>
    <scope>NUCLEOTIDE SEQUENCE [LARGE SCALE GENOMIC DNA]</scope>
</reference>
<evidence type="ECO:0000313" key="5">
    <source>
        <dbReference type="Proteomes" id="UP000038622"/>
    </source>
</evidence>
<evidence type="ECO:0000313" key="2">
    <source>
        <dbReference type="EMBL" id="CRF40639.1"/>
    </source>
</evidence>
<dbReference type="InterPro" id="IPR002654">
    <property type="entry name" value="Glyco_trans_25"/>
</dbReference>
<evidence type="ECO:0000313" key="6">
    <source>
        <dbReference type="Proteomes" id="UP000041394"/>
    </source>
</evidence>
<gene>
    <name evidence="2" type="ORF">HAL011_04010</name>
    <name evidence="3" type="ORF">HAL013_12560</name>
    <name evidence="4" type="ORF">HAL09_08370</name>
</gene>
<reference evidence="6 7" key="2">
    <citation type="submission" date="2014-12" db="EMBL/GenBank/DDBJ databases">
        <authorList>
            <person name="Jaenicke S."/>
        </authorList>
    </citation>
    <scope>NUCLEOTIDE SEQUENCE [LARGE SCALE GENOMIC DNA]</scope>
</reference>
<dbReference type="Proteomes" id="UP000041394">
    <property type="component" value="Unassembled WGS sequence"/>
</dbReference>
<evidence type="ECO:0000313" key="3">
    <source>
        <dbReference type="EMBL" id="CRF43032.1"/>
    </source>
</evidence>
<dbReference type="AlphaFoldDB" id="A0A0K2XDV6"/>
<sequence>MSETIPIYIIHLENCARDIAPLLWHLNYLLEKTPHKNFSVEVFRAVHGHKDFLAKGITYTHTHPVFNDFSPHLPDVKETLDLMRLALKIRVNFQSFGQLGCFASHYLLWQECMKLQKPIIVLEDDVLPTFDFFEKCALGLESLYGNKTQMVRLFALYFKRHRLKKSMGHHFDRLFSPIGGMGTQGYILSPLGAQKLLENCPAQWVLPVDVYIDAYYTHKASCLTLKTPALFVDELASQVPHASTDYFKGKLKALSYLLRACNYTLKCKLFIQHLLLSFLDRKA</sequence>